<protein>
    <recommendedName>
        <fullName evidence="2">3-keto-alpha-glucoside-1,2-lyase/3-keto-2-hydroxy-glucal hydratase domain-containing protein</fullName>
    </recommendedName>
</protein>
<evidence type="ECO:0000313" key="3">
    <source>
        <dbReference type="EMBL" id="EWH12724.1"/>
    </source>
</evidence>
<dbReference type="InterPro" id="IPR010496">
    <property type="entry name" value="AL/BT2_dom"/>
</dbReference>
<keyword evidence="1" id="KW-0732">Signal</keyword>
<dbReference type="Proteomes" id="UP000019275">
    <property type="component" value="Unassembled WGS sequence"/>
</dbReference>
<reference evidence="3 4" key="1">
    <citation type="journal article" date="2014" name="Genome Announc.">
        <title>Draft Genome Sequence of the Carrageenan-Degrading Bacterium Cellulophaga sp. Strain KL-A, Isolated from Decaying Marine Algae.</title>
        <authorList>
            <person name="Shan D."/>
            <person name="Ying J."/>
            <person name="Li X."/>
            <person name="Gao Z."/>
            <person name="Wei G."/>
            <person name="Shao Z."/>
        </authorList>
    </citation>
    <scope>NUCLEOTIDE SEQUENCE [LARGE SCALE GENOMIC DNA]</scope>
    <source>
        <strain evidence="3 4">KL-A</strain>
    </source>
</reference>
<feature type="domain" description="3-keto-alpha-glucoside-1,2-lyase/3-keto-2-hydroxy-glucal hydratase" evidence="2">
    <location>
        <begin position="51"/>
        <end position="177"/>
    </location>
</feature>
<gene>
    <name evidence="3" type="ORF">KLA_13099</name>
</gene>
<keyword evidence="4" id="KW-1185">Reference proteome</keyword>
<evidence type="ECO:0000256" key="1">
    <source>
        <dbReference type="SAM" id="SignalP"/>
    </source>
</evidence>
<name>A0ABP3B4I0_9FLAO</name>
<accession>A0ABP3B4I0</accession>
<dbReference type="EMBL" id="ARZX01000018">
    <property type="protein sequence ID" value="EWH12724.1"/>
    <property type="molecule type" value="Genomic_DNA"/>
</dbReference>
<organism evidence="3 4">
    <name type="scientific">Cellulophaga geojensis KL-A</name>
    <dbReference type="NCBI Taxonomy" id="1328323"/>
    <lineage>
        <taxon>Bacteria</taxon>
        <taxon>Pseudomonadati</taxon>
        <taxon>Bacteroidota</taxon>
        <taxon>Flavobacteriia</taxon>
        <taxon>Flavobacteriales</taxon>
        <taxon>Flavobacteriaceae</taxon>
        <taxon>Cellulophaga</taxon>
    </lineage>
</organism>
<dbReference type="Pfam" id="PF06439">
    <property type="entry name" value="3keto-disac_hyd"/>
    <property type="match status" value="1"/>
</dbReference>
<feature type="chain" id="PRO_5046610725" description="3-keto-alpha-glucoside-1,2-lyase/3-keto-2-hydroxy-glucal hydratase domain-containing protein" evidence="1">
    <location>
        <begin position="20"/>
        <end position="357"/>
    </location>
</feature>
<evidence type="ECO:0000259" key="2">
    <source>
        <dbReference type="Pfam" id="PF06439"/>
    </source>
</evidence>
<dbReference type="RefSeq" id="WP_034646313.1">
    <property type="nucleotide sequence ID" value="NZ_ARZX01000018.1"/>
</dbReference>
<dbReference type="Gene3D" id="2.60.120.560">
    <property type="entry name" value="Exo-inulinase, domain 1"/>
    <property type="match status" value="1"/>
</dbReference>
<comment type="caution">
    <text evidence="3">The sequence shown here is derived from an EMBL/GenBank/DDBJ whole genome shotgun (WGS) entry which is preliminary data.</text>
</comment>
<sequence length="357" mass="40756">MTKIICSIIAFLSFQLAIAQGSEIKVDMVASNWNVSEETTFEKFDNRETLVLNGGRITVKNQKFANGTIEVEVYANTIRSFAGITFRRQNNNMEEVYMRMHKSNQVDAVQYTPIFNNESNWQLFREKQARVSFKKTGWNSLRIEVNNQSAEVFVNDKKVMTIDKLRTEHTTGEIGLFALFSNRFSNFRFTPKDAVEGAKKDSIVAVDPAIITKWKITKSKPYKAEDIQFENLLKEEYITVETEATGLLPISKYIKKSSSGNFEQNEEDYIVASTTVNSDNDETKLFSFDYSDRIIVYLNGKAVFKGNNAFRAKGIQYMGHININTNKLYLPLEKGVNKIHCVVMDKANGWGLIAKLE</sequence>
<feature type="signal peptide" evidence="1">
    <location>
        <begin position="1"/>
        <end position="19"/>
    </location>
</feature>
<proteinExistence type="predicted"/>
<evidence type="ECO:0000313" key="4">
    <source>
        <dbReference type="Proteomes" id="UP000019275"/>
    </source>
</evidence>